<dbReference type="PANTHER" id="PTHR43031">
    <property type="entry name" value="FAD-DEPENDENT OXIDOREDUCTASE"/>
    <property type="match status" value="1"/>
</dbReference>
<dbReference type="RefSeq" id="WP_200502862.1">
    <property type="nucleotide sequence ID" value="NZ_JAEDAJ010000006.1"/>
</dbReference>
<dbReference type="PANTHER" id="PTHR43031:SF1">
    <property type="entry name" value="PYRIDINE NUCLEOTIDE-DISULPHIDE OXIDOREDUCTASE"/>
    <property type="match status" value="1"/>
</dbReference>
<dbReference type="SMART" id="SM00450">
    <property type="entry name" value="RHOD"/>
    <property type="match status" value="1"/>
</dbReference>
<accession>A0ABS1BBM8</accession>
<sequence length="108" mass="11955">MDIESVAPTEIPEGAHLIDVREDDEWTAGHAPRAQHVPASSFMEHLGELPEDDDPLFIVCRSGGRSFQVTQWLNQNGFEAINVAGGMDIWFESSLPMVSETDAEPYVL</sequence>
<reference evidence="2 3" key="1">
    <citation type="submission" date="2020-12" db="EMBL/GenBank/DDBJ databases">
        <title>Brachybacterium sp. MASK1Z-5, whole genome shotgun sequence.</title>
        <authorList>
            <person name="Tuo L."/>
        </authorList>
    </citation>
    <scope>NUCLEOTIDE SEQUENCE [LARGE SCALE GENOMIC DNA]</scope>
    <source>
        <strain evidence="2 3">MASK1Z-5</strain>
    </source>
</reference>
<dbReference type="CDD" id="cd00158">
    <property type="entry name" value="RHOD"/>
    <property type="match status" value="1"/>
</dbReference>
<gene>
    <name evidence="2" type="ORF">I8D64_11470</name>
</gene>
<name>A0ABS1BBM8_9MICO</name>
<proteinExistence type="predicted"/>
<dbReference type="InterPro" id="IPR001763">
    <property type="entry name" value="Rhodanese-like_dom"/>
</dbReference>
<dbReference type="EMBL" id="JAEDAJ010000006">
    <property type="protein sequence ID" value="MBK0332018.1"/>
    <property type="molecule type" value="Genomic_DNA"/>
</dbReference>
<dbReference type="Proteomes" id="UP000612352">
    <property type="component" value="Unassembled WGS sequence"/>
</dbReference>
<organism evidence="2 3">
    <name type="scientific">Brachybacterium halotolerans</name>
    <dbReference type="NCBI Taxonomy" id="2795215"/>
    <lineage>
        <taxon>Bacteria</taxon>
        <taxon>Bacillati</taxon>
        <taxon>Actinomycetota</taxon>
        <taxon>Actinomycetes</taxon>
        <taxon>Micrococcales</taxon>
        <taxon>Dermabacteraceae</taxon>
        <taxon>Brachybacterium</taxon>
    </lineage>
</organism>
<protein>
    <submittedName>
        <fullName evidence="2">Rhodanese-like domain-containing protein</fullName>
    </submittedName>
</protein>
<dbReference type="PROSITE" id="PS50206">
    <property type="entry name" value="RHODANESE_3"/>
    <property type="match status" value="1"/>
</dbReference>
<evidence type="ECO:0000313" key="3">
    <source>
        <dbReference type="Proteomes" id="UP000612352"/>
    </source>
</evidence>
<evidence type="ECO:0000313" key="2">
    <source>
        <dbReference type="EMBL" id="MBK0332018.1"/>
    </source>
</evidence>
<keyword evidence="3" id="KW-1185">Reference proteome</keyword>
<dbReference type="Pfam" id="PF00581">
    <property type="entry name" value="Rhodanese"/>
    <property type="match status" value="1"/>
</dbReference>
<comment type="caution">
    <text evidence="2">The sequence shown here is derived from an EMBL/GenBank/DDBJ whole genome shotgun (WGS) entry which is preliminary data.</text>
</comment>
<dbReference type="Gene3D" id="3.40.250.10">
    <property type="entry name" value="Rhodanese-like domain"/>
    <property type="match status" value="1"/>
</dbReference>
<evidence type="ECO:0000259" key="1">
    <source>
        <dbReference type="PROSITE" id="PS50206"/>
    </source>
</evidence>
<dbReference type="SUPFAM" id="SSF52821">
    <property type="entry name" value="Rhodanese/Cell cycle control phosphatase"/>
    <property type="match status" value="1"/>
</dbReference>
<dbReference type="InterPro" id="IPR050229">
    <property type="entry name" value="GlpE_sulfurtransferase"/>
</dbReference>
<dbReference type="InterPro" id="IPR036873">
    <property type="entry name" value="Rhodanese-like_dom_sf"/>
</dbReference>
<feature type="domain" description="Rhodanese" evidence="1">
    <location>
        <begin position="11"/>
        <end position="99"/>
    </location>
</feature>